<dbReference type="PANTHER" id="PTHR47775">
    <property type="entry name" value="BUD SITE SELECTION PROTEIN 14"/>
    <property type="match status" value="1"/>
</dbReference>
<dbReference type="InterPro" id="IPR036028">
    <property type="entry name" value="SH3-like_dom_sf"/>
</dbReference>
<dbReference type="SMART" id="SM00326">
    <property type="entry name" value="SH3"/>
    <property type="match status" value="1"/>
</dbReference>
<dbReference type="InterPro" id="IPR053039">
    <property type="entry name" value="Polarity_Bud-Selection_Reg"/>
</dbReference>
<keyword evidence="7" id="KW-1185">Reference proteome</keyword>
<organism evidence="6 7">
    <name type="scientific">Malassezia yamatoensis</name>
    <dbReference type="NCBI Taxonomy" id="253288"/>
    <lineage>
        <taxon>Eukaryota</taxon>
        <taxon>Fungi</taxon>
        <taxon>Dikarya</taxon>
        <taxon>Basidiomycota</taxon>
        <taxon>Ustilaginomycotina</taxon>
        <taxon>Malasseziomycetes</taxon>
        <taxon>Malasseziales</taxon>
        <taxon>Malasseziaceae</taxon>
        <taxon>Malassezia</taxon>
    </lineage>
</organism>
<feature type="region of interest" description="Disordered" evidence="3">
    <location>
        <begin position="1"/>
        <end position="98"/>
    </location>
</feature>
<feature type="compositionally biased region" description="Acidic residues" evidence="3">
    <location>
        <begin position="40"/>
        <end position="55"/>
    </location>
</feature>
<feature type="region of interest" description="Disordered" evidence="3">
    <location>
        <begin position="346"/>
        <end position="423"/>
    </location>
</feature>
<feature type="compositionally biased region" description="Basic and acidic residues" evidence="3">
    <location>
        <begin position="361"/>
        <end position="370"/>
    </location>
</feature>
<feature type="region of interest" description="Disordered" evidence="3">
    <location>
        <begin position="203"/>
        <end position="234"/>
    </location>
</feature>
<dbReference type="Proteomes" id="UP001219567">
    <property type="component" value="Chromosome 1"/>
</dbReference>
<dbReference type="CDD" id="cd17043">
    <property type="entry name" value="RA"/>
    <property type="match status" value="1"/>
</dbReference>
<dbReference type="Pfam" id="PF00018">
    <property type="entry name" value="SH3_1"/>
    <property type="match status" value="1"/>
</dbReference>
<feature type="domain" description="Ras-associating" evidence="5">
    <location>
        <begin position="433"/>
        <end position="514"/>
    </location>
</feature>
<feature type="domain" description="SH3" evidence="4">
    <location>
        <begin position="102"/>
        <end position="163"/>
    </location>
</feature>
<dbReference type="AlphaFoldDB" id="A0AAJ5YQN7"/>
<protein>
    <submittedName>
        <fullName evidence="6">Protein phosphatase regulator</fullName>
    </submittedName>
</protein>
<dbReference type="PANTHER" id="PTHR47775:SF1">
    <property type="entry name" value="BUD SITE SELECTION PROTEIN 14"/>
    <property type="match status" value="1"/>
</dbReference>
<evidence type="ECO:0000256" key="1">
    <source>
        <dbReference type="ARBA" id="ARBA00022443"/>
    </source>
</evidence>
<dbReference type="PROSITE" id="PS50200">
    <property type="entry name" value="RA"/>
    <property type="match status" value="1"/>
</dbReference>
<feature type="region of interest" description="Disordered" evidence="3">
    <location>
        <begin position="1050"/>
        <end position="1088"/>
    </location>
</feature>
<evidence type="ECO:0000256" key="2">
    <source>
        <dbReference type="PROSITE-ProRule" id="PRU00192"/>
    </source>
</evidence>
<name>A0AAJ5YQN7_9BASI</name>
<evidence type="ECO:0000259" key="4">
    <source>
        <dbReference type="PROSITE" id="PS50002"/>
    </source>
</evidence>
<accession>A0AAJ5YQN7</accession>
<dbReference type="GO" id="GO:0051286">
    <property type="term" value="C:cell tip"/>
    <property type="evidence" value="ECO:0007669"/>
    <property type="project" value="TreeGrafter"/>
</dbReference>
<dbReference type="Gene3D" id="2.30.30.40">
    <property type="entry name" value="SH3 Domains"/>
    <property type="match status" value="1"/>
</dbReference>
<reference evidence="6 7" key="1">
    <citation type="submission" date="2023-03" db="EMBL/GenBank/DDBJ databases">
        <title>Mating type loci evolution in Malassezia.</title>
        <authorList>
            <person name="Coelho M.A."/>
        </authorList>
    </citation>
    <scope>NUCLEOTIDE SEQUENCE [LARGE SCALE GENOMIC DNA]</scope>
    <source>
        <strain evidence="6 7">CBS 9725</strain>
    </source>
</reference>
<evidence type="ECO:0000313" key="7">
    <source>
        <dbReference type="Proteomes" id="UP001219567"/>
    </source>
</evidence>
<feature type="region of interest" description="Disordered" evidence="3">
    <location>
        <begin position="768"/>
        <end position="809"/>
    </location>
</feature>
<dbReference type="SUPFAM" id="SSF54236">
    <property type="entry name" value="Ubiquitin-like"/>
    <property type="match status" value="1"/>
</dbReference>
<proteinExistence type="predicted"/>
<dbReference type="InterPro" id="IPR029071">
    <property type="entry name" value="Ubiquitin-like_domsf"/>
</dbReference>
<feature type="compositionally biased region" description="Acidic residues" evidence="3">
    <location>
        <begin position="267"/>
        <end position="277"/>
    </location>
</feature>
<dbReference type="Gene3D" id="3.10.20.90">
    <property type="entry name" value="Phosphatidylinositol 3-kinase Catalytic Subunit, Chain A, domain 1"/>
    <property type="match status" value="1"/>
</dbReference>
<dbReference type="InterPro" id="IPR000159">
    <property type="entry name" value="RA_dom"/>
</dbReference>
<feature type="compositionally biased region" description="Polar residues" evidence="3">
    <location>
        <begin position="770"/>
        <end position="802"/>
    </location>
</feature>
<evidence type="ECO:0000256" key="3">
    <source>
        <dbReference type="SAM" id="MobiDB-lite"/>
    </source>
</evidence>
<evidence type="ECO:0000259" key="5">
    <source>
        <dbReference type="PROSITE" id="PS50200"/>
    </source>
</evidence>
<dbReference type="EMBL" id="CP119943">
    <property type="protein sequence ID" value="WFC98355.1"/>
    <property type="molecule type" value="Genomic_DNA"/>
</dbReference>
<dbReference type="GO" id="GO:0008104">
    <property type="term" value="P:intracellular protein localization"/>
    <property type="evidence" value="ECO:0007669"/>
    <property type="project" value="TreeGrafter"/>
</dbReference>
<feature type="compositionally biased region" description="Low complexity" evidence="3">
    <location>
        <begin position="1071"/>
        <end position="1083"/>
    </location>
</feature>
<dbReference type="GO" id="GO:0030950">
    <property type="term" value="P:establishment or maintenance of actin cytoskeleton polarity"/>
    <property type="evidence" value="ECO:0007669"/>
    <property type="project" value="TreeGrafter"/>
</dbReference>
<dbReference type="InterPro" id="IPR001452">
    <property type="entry name" value="SH3_domain"/>
</dbReference>
<dbReference type="FunFam" id="2.30.30.40:FF:000035">
    <property type="entry name" value="SH3 domain containing protein"/>
    <property type="match status" value="1"/>
</dbReference>
<feature type="region of interest" description="Disordered" evidence="3">
    <location>
        <begin position="267"/>
        <end position="320"/>
    </location>
</feature>
<dbReference type="SUPFAM" id="SSF50044">
    <property type="entry name" value="SH3-domain"/>
    <property type="match status" value="1"/>
</dbReference>
<sequence length="1158" mass="127498">MASSGGAYEHQPLAQDGSYEEEDQFEAEMKHGIRSRSSNDDELQEDLLDEEQYEYDDQHSGLPDDALYDEEYDEDLNDEDYNDEDYNDEELSSSPSIPDENINFDLVYALHTFVATVDGQATVQKGDNLVLLDDSNSYWWLVRVMASQEVGYIPAENIETPYERLARLNKHRNVQITTATDDDHVNETANTYSGYLVKASTRGAINKHSGKPSALSSRERSTNDSRGPAKEKRAVLFGHSEYVEHSGNEASDDDDELNSYELDQDEEYEDEYEQENDENLHERSTSDNMANNDPIATDSITSQDPSQPAERQDESSSSPKNLLTEVAGTVGSAAAGAIGTAAAALGVQRSDSDVSNTETGRSSRESKPSKDTLSPSLNKSPVMGLFSPSSFNDKDDVPNTSNGSTVPLRMQEEKKQRPGSLVGMPGSVPMFNVVRVFAGENVESDATFKTVLLNKTMTSDDLVRQAMQRFDIEDDAADYAMVLRRLDGEEHVLWTHESPLQILESLSELQDEDHGPHGTPVQSRDSVGSLTSLLQDANASRVTYDFSDDRYGKFYLVRKGPYFQREASMSQLAPSAPDLSADVSGRSGVSNMSNASDSVLGASSTWRFTLQVALFPSDLPEGVVFHPQTGLATPQNRQHALPASVKPQIRLLRFTRKTTVAEVIEAGLAAFQVMEGVVDGGDDVETRAGRGRVKYGLTSVTDSGEFSLHPTSKVLAAYETLPEFKQVDINDIRRQSLDHTLTHGVQEDLNESDPLFVLRQVRYIPREKTFSPSESTPRISSTMSAFPDQSDSSRQSLHTEPQGQPRRVSSRLNSLFTPQLTVEQNDAQGVDLVMRDGVRLRSSRSLESQQVRYSLHSQGSEHDVSDRLRGVLETMTTPQDALGQESTDATRGSLNRTNEQGDLLERFAEKLPTMGDRSVSDNIDLMLSRIMDNGNEQNSETPLPSNIEAVAPPKMIPAAAFEQTPGLNIPNKMTTNLQRSGSLRSVSASDATVPRNTVIRNALAKGWANDRVVSDSTAATGTGRLRETYNIHALYGIVDALVIEAKANAREPEDSLPRSYSSSRREHRRQTSTSSATSLQSQLHRTPHSVQKLLEPTPAEKLASASQGLFALPFPTANHSFKTQQGSVPRHYTSLISQVNSMEAALDELLRAALTPSD</sequence>
<feature type="compositionally biased region" description="Acidic residues" evidence="3">
    <location>
        <begin position="66"/>
        <end position="91"/>
    </location>
</feature>
<dbReference type="GO" id="GO:0015630">
    <property type="term" value="C:microtubule cytoskeleton"/>
    <property type="evidence" value="ECO:0007669"/>
    <property type="project" value="TreeGrafter"/>
</dbReference>
<dbReference type="PROSITE" id="PS50002">
    <property type="entry name" value="SH3"/>
    <property type="match status" value="1"/>
</dbReference>
<dbReference type="SMART" id="SM00314">
    <property type="entry name" value="RA"/>
    <property type="match status" value="1"/>
</dbReference>
<dbReference type="Pfam" id="PF00788">
    <property type="entry name" value="RA"/>
    <property type="match status" value="1"/>
</dbReference>
<keyword evidence="1 2" id="KW-0728">SH3 domain</keyword>
<feature type="compositionally biased region" description="Basic and acidic residues" evidence="3">
    <location>
        <begin position="217"/>
        <end position="234"/>
    </location>
</feature>
<evidence type="ECO:0000313" key="6">
    <source>
        <dbReference type="EMBL" id="WFC98355.1"/>
    </source>
</evidence>
<dbReference type="GO" id="GO:0007165">
    <property type="term" value="P:signal transduction"/>
    <property type="evidence" value="ECO:0007669"/>
    <property type="project" value="InterPro"/>
</dbReference>
<gene>
    <name evidence="6" type="primary">BUD14</name>
    <name evidence="6" type="ORF">MYAM1_001082</name>
</gene>